<proteinExistence type="predicted"/>
<dbReference type="NCBIfam" id="TIGR02683">
    <property type="entry name" value="upstrm_HI1419"/>
    <property type="match status" value="1"/>
</dbReference>
<organism evidence="1 2">
    <name type="scientific">Bombella intestini</name>
    <dbReference type="NCBI Taxonomy" id="1539051"/>
    <lineage>
        <taxon>Bacteria</taxon>
        <taxon>Pseudomonadati</taxon>
        <taxon>Pseudomonadota</taxon>
        <taxon>Alphaproteobacteria</taxon>
        <taxon>Acetobacterales</taxon>
        <taxon>Acetobacteraceae</taxon>
        <taxon>Bombella</taxon>
    </lineage>
</organism>
<dbReference type="InterPro" id="IPR014056">
    <property type="entry name" value="TypeIITA-like_toxin_pred"/>
</dbReference>
<name>A0A1S8GRB8_9PROT</name>
<keyword evidence="2" id="KW-1185">Reference proteome</keyword>
<protein>
    <submittedName>
        <fullName evidence="1">Addiction module antitoxin RelB</fullName>
    </submittedName>
</protein>
<dbReference type="EMBL" id="JATM01000001">
    <property type="protein sequence ID" value="OOL19619.1"/>
    <property type="molecule type" value="Genomic_DNA"/>
</dbReference>
<evidence type="ECO:0000313" key="1">
    <source>
        <dbReference type="EMBL" id="OOL19619.1"/>
    </source>
</evidence>
<gene>
    <name evidence="1" type="ORF">AL01_01150</name>
</gene>
<dbReference type="PIRSF" id="PIRSF028744">
    <property type="entry name" value="Addict_mod_HI1419"/>
    <property type="match status" value="1"/>
</dbReference>
<sequence length="100" mass="10956">MLEIKQTSSFRDWLAKLKDQRAIAKIEARLTLMQAGSFGDVKPCGGGVSESRIHYGPGYRLYFVQKGSVLVIMLGGGTKRTQSNDIQQAKAIAVQLEGQL</sequence>
<dbReference type="AlphaFoldDB" id="A0A1S8GRB8"/>
<accession>A0A1S8GRB8</accession>
<reference evidence="1 2" key="1">
    <citation type="journal article" date="2016" name="PLoS ONE">
        <title>Whole-Genome Sequence Analysis of Bombella intestini LMG 28161T, a Novel Acetic Acid Bacterium Isolated from the Crop of a Red-Tailed Bumble Bee, Bombus lapidarius.</title>
        <authorList>
            <person name="Li L."/>
            <person name="Illeghems K."/>
            <person name="Van Kerrebroeck S."/>
            <person name="Borremans W."/>
            <person name="Cleenwerck I."/>
            <person name="Smagghe G."/>
            <person name="De Vuyst L."/>
            <person name="Vandamme P."/>
        </authorList>
    </citation>
    <scope>NUCLEOTIDE SEQUENCE [LARGE SCALE GENOMIC DNA]</scope>
    <source>
        <strain evidence="1 2">R-52487</strain>
    </source>
</reference>
<dbReference type="Proteomes" id="UP000200980">
    <property type="component" value="Unassembled WGS sequence"/>
</dbReference>
<comment type="caution">
    <text evidence="1">The sequence shown here is derived from an EMBL/GenBank/DDBJ whole genome shotgun (WGS) entry which is preliminary data.</text>
</comment>
<dbReference type="OrthoDB" id="5296237at2"/>
<dbReference type="PANTHER" id="PTHR41791">
    <property type="entry name" value="SSL7039 PROTEIN"/>
    <property type="match status" value="1"/>
</dbReference>
<dbReference type="STRING" id="1539051.AL01_01150"/>
<dbReference type="PANTHER" id="PTHR41791:SF1">
    <property type="entry name" value="SSL7039 PROTEIN"/>
    <property type="match status" value="1"/>
</dbReference>
<evidence type="ECO:0000313" key="2">
    <source>
        <dbReference type="Proteomes" id="UP000200980"/>
    </source>
</evidence>